<dbReference type="InterPro" id="IPR006328">
    <property type="entry name" value="2-HAD"/>
</dbReference>
<evidence type="ECO:0000313" key="2">
    <source>
        <dbReference type="EMBL" id="RAX41296.1"/>
    </source>
</evidence>
<gene>
    <name evidence="2" type="ORF">DQ393_12095</name>
</gene>
<protein>
    <submittedName>
        <fullName evidence="2">Haloacid dehalogenase type II</fullName>
    </submittedName>
</protein>
<dbReference type="PANTHER" id="PTHR43316:SF9">
    <property type="entry name" value="ACID DEHALOGENASE, PUTATIVE (AFU_ORTHOLOGUE AFUA_6G14460)-RELATED"/>
    <property type="match status" value="1"/>
</dbReference>
<dbReference type="PANTHER" id="PTHR43316">
    <property type="entry name" value="HYDROLASE, HALOACID DELAHOGENASE-RELATED"/>
    <property type="match status" value="1"/>
</dbReference>
<dbReference type="PRINTS" id="PR00413">
    <property type="entry name" value="HADHALOGNASE"/>
</dbReference>
<accession>A0A329YCW5</accession>
<dbReference type="SFLD" id="SFLDG01129">
    <property type="entry name" value="C1.5:_HAD__Beta-PGM__Phosphata"/>
    <property type="match status" value="1"/>
</dbReference>
<dbReference type="Pfam" id="PF00702">
    <property type="entry name" value="Hydrolase"/>
    <property type="match status" value="1"/>
</dbReference>
<dbReference type="RefSeq" id="WP_112342026.1">
    <property type="nucleotide sequence ID" value="NZ_QMKK01000030.1"/>
</dbReference>
<proteinExistence type="predicted"/>
<dbReference type="InterPro" id="IPR036412">
    <property type="entry name" value="HAD-like_sf"/>
</dbReference>
<dbReference type="InterPro" id="IPR023214">
    <property type="entry name" value="HAD_sf"/>
</dbReference>
<evidence type="ECO:0000256" key="1">
    <source>
        <dbReference type="ARBA" id="ARBA00022801"/>
    </source>
</evidence>
<evidence type="ECO:0000313" key="3">
    <source>
        <dbReference type="Proteomes" id="UP000251205"/>
    </source>
</evidence>
<comment type="caution">
    <text evidence="2">The sequence shown here is derived from an EMBL/GenBank/DDBJ whole genome shotgun (WGS) entry which is preliminary data.</text>
</comment>
<dbReference type="Gene3D" id="3.40.50.1000">
    <property type="entry name" value="HAD superfamily/HAD-like"/>
    <property type="match status" value="1"/>
</dbReference>
<name>A0A329YCW5_RHITR</name>
<dbReference type="EMBL" id="QMKK01000030">
    <property type="protein sequence ID" value="RAX41296.1"/>
    <property type="molecule type" value="Genomic_DNA"/>
</dbReference>
<keyword evidence="1" id="KW-0378">Hydrolase</keyword>
<dbReference type="OrthoDB" id="9785638at2"/>
<dbReference type="Proteomes" id="UP000251205">
    <property type="component" value="Unassembled WGS sequence"/>
</dbReference>
<dbReference type="AlphaFoldDB" id="A0A329YCW5"/>
<dbReference type="Gene3D" id="1.10.150.750">
    <property type="match status" value="1"/>
</dbReference>
<dbReference type="NCBIfam" id="TIGR01428">
    <property type="entry name" value="HAD_type_II"/>
    <property type="match status" value="1"/>
</dbReference>
<dbReference type="SUPFAM" id="SSF56784">
    <property type="entry name" value="HAD-like"/>
    <property type="match status" value="1"/>
</dbReference>
<dbReference type="InterPro" id="IPR006439">
    <property type="entry name" value="HAD-SF_hydro_IA"/>
</dbReference>
<dbReference type="SFLD" id="SFLDS00003">
    <property type="entry name" value="Haloacid_Dehalogenase"/>
    <property type="match status" value="1"/>
</dbReference>
<organism evidence="2 3">
    <name type="scientific">Rhizobium tropici</name>
    <dbReference type="NCBI Taxonomy" id="398"/>
    <lineage>
        <taxon>Bacteria</taxon>
        <taxon>Pseudomonadati</taxon>
        <taxon>Pseudomonadota</taxon>
        <taxon>Alphaproteobacteria</taxon>
        <taxon>Hyphomicrobiales</taxon>
        <taxon>Rhizobiaceae</taxon>
        <taxon>Rhizobium/Agrobacterium group</taxon>
        <taxon>Rhizobium</taxon>
    </lineage>
</organism>
<dbReference type="GO" id="GO:0019120">
    <property type="term" value="F:hydrolase activity, acting on acid halide bonds, in C-halide compounds"/>
    <property type="evidence" value="ECO:0007669"/>
    <property type="project" value="InterPro"/>
</dbReference>
<dbReference type="InterPro" id="IPR051540">
    <property type="entry name" value="S-2-haloacid_dehalogenase"/>
</dbReference>
<sequence length="249" mass="27658">MDLTRFKALSFDVYGTLIDWETGIWNALQPLLSTGGREIGRKEALETYGEIETAQEAETPSLNYATLLAVVHARLARHWGLTAHSDLHERFGASVPDWPAFPDSAKALAYLKQHYYLIVLSNVDLQSFSASRRKLGVSFDAVYTAEDIGSYKPDPKNFRFLFSRLQQDLGVEKAELLHVAQSLYHDHVPATQMGLTSVWIDRRFGMEGQGATKQPDNPPKVAGHFRSLSEFAAAHRAAMDSAEAPAPPT</sequence>
<reference evidence="2 3" key="1">
    <citation type="submission" date="2018-06" db="EMBL/GenBank/DDBJ databases">
        <title>Whole Genome Sequence of an efficient microsymbiont, Rhizobium tropici.</title>
        <authorList>
            <person name="Srinivasan R."/>
            <person name="Singh H.V."/>
            <person name="Srivastava R."/>
            <person name="Kumari B."/>
            <person name="Radhakrishna A."/>
        </authorList>
    </citation>
    <scope>NUCLEOTIDE SEQUENCE [LARGE SCALE GENOMIC DNA]</scope>
    <source>
        <strain evidence="2 3">IGFRI Rhizo-19</strain>
    </source>
</reference>